<evidence type="ECO:0008006" key="4">
    <source>
        <dbReference type="Google" id="ProtNLM"/>
    </source>
</evidence>
<feature type="transmembrane region" description="Helical" evidence="1">
    <location>
        <begin position="95"/>
        <end position="116"/>
    </location>
</feature>
<keyword evidence="1" id="KW-1133">Transmembrane helix</keyword>
<sequence>MNKISMTQKKWLLLLHVIFSAIMLGGAVIFLVLSIVATTSQDSGLTQSCYTVMHALSKTSVRASTIGTLVTGLLLSAWTHWGFLRYHWVIAKEVLSVLAILLGPVGMYVWTFGAAASGQSSALLWCGIILQILSLAAIFFLSVFKPGGKRAMRK</sequence>
<organism evidence="2 3">
    <name type="scientific">Brevibacillus brevis</name>
    <name type="common">Bacillus brevis</name>
    <dbReference type="NCBI Taxonomy" id="1393"/>
    <lineage>
        <taxon>Bacteria</taxon>
        <taxon>Bacillati</taxon>
        <taxon>Bacillota</taxon>
        <taxon>Bacilli</taxon>
        <taxon>Bacillales</taxon>
        <taxon>Paenibacillaceae</taxon>
        <taxon>Brevibacillus</taxon>
    </lineage>
</organism>
<feature type="transmembrane region" description="Helical" evidence="1">
    <location>
        <begin position="12"/>
        <end position="37"/>
    </location>
</feature>
<reference evidence="2 3" key="1">
    <citation type="submission" date="2023-09" db="EMBL/GenBank/DDBJ databases">
        <title>Complete Genome and Methylome dissection of Bacillus brevis NEB573 original source of BbsI restriction endonuclease.</title>
        <authorList>
            <person name="Fomenkov A."/>
            <person name="Roberts R.D."/>
        </authorList>
    </citation>
    <scope>NUCLEOTIDE SEQUENCE [LARGE SCALE GENOMIC DNA]</scope>
    <source>
        <strain evidence="2 3">NEB573</strain>
    </source>
</reference>
<evidence type="ECO:0000256" key="1">
    <source>
        <dbReference type="SAM" id="Phobius"/>
    </source>
</evidence>
<protein>
    <recommendedName>
        <fullName evidence="4">DUF2269 family protein</fullName>
    </recommendedName>
</protein>
<dbReference type="Proteomes" id="UP001256827">
    <property type="component" value="Chromosome"/>
</dbReference>
<dbReference type="EMBL" id="CP134050">
    <property type="protein sequence ID" value="WNC13829.1"/>
    <property type="molecule type" value="Genomic_DNA"/>
</dbReference>
<evidence type="ECO:0000313" key="3">
    <source>
        <dbReference type="Proteomes" id="UP001256827"/>
    </source>
</evidence>
<proteinExistence type="predicted"/>
<dbReference type="RefSeq" id="WP_310765447.1">
    <property type="nucleotide sequence ID" value="NZ_CP134050.1"/>
</dbReference>
<name>A0ABY9T2X2_BREBE</name>
<keyword evidence="3" id="KW-1185">Reference proteome</keyword>
<gene>
    <name evidence="2" type="ORF">RGB73_24595</name>
</gene>
<feature type="transmembrane region" description="Helical" evidence="1">
    <location>
        <begin position="63"/>
        <end position="83"/>
    </location>
</feature>
<keyword evidence="1" id="KW-0812">Transmembrane</keyword>
<feature type="transmembrane region" description="Helical" evidence="1">
    <location>
        <begin position="122"/>
        <end position="144"/>
    </location>
</feature>
<evidence type="ECO:0000313" key="2">
    <source>
        <dbReference type="EMBL" id="WNC13829.1"/>
    </source>
</evidence>
<keyword evidence="1" id="KW-0472">Membrane</keyword>
<accession>A0ABY9T2X2</accession>